<dbReference type="EMBL" id="JAHLOQ010000033">
    <property type="protein sequence ID" value="MBU5336934.1"/>
    <property type="molecule type" value="Genomic_DNA"/>
</dbReference>
<feature type="binding site" evidence="12">
    <location>
        <begin position="403"/>
        <end position="406"/>
    </location>
    <ligand>
        <name>meso-2,6-diaminopimelate</name>
        <dbReference type="ChEBI" id="CHEBI:57791"/>
    </ligand>
</feature>
<dbReference type="Pfam" id="PF08245">
    <property type="entry name" value="Mur_ligase_M"/>
    <property type="match status" value="1"/>
</dbReference>
<evidence type="ECO:0000256" key="9">
    <source>
        <dbReference type="ARBA" id="ARBA00022984"/>
    </source>
</evidence>
<feature type="binding site" evidence="12">
    <location>
        <position position="455"/>
    </location>
    <ligand>
        <name>meso-2,6-diaminopimelate</name>
        <dbReference type="ChEBI" id="CHEBI:57791"/>
    </ligand>
</feature>
<feature type="binding site" evidence="12">
    <location>
        <position position="186"/>
    </location>
    <ligand>
        <name>UDP-N-acetyl-alpha-D-muramoyl-L-alanyl-D-glutamate</name>
        <dbReference type="ChEBI" id="CHEBI:83900"/>
    </ligand>
</feature>
<evidence type="ECO:0000256" key="3">
    <source>
        <dbReference type="ARBA" id="ARBA00022490"/>
    </source>
</evidence>
<comment type="catalytic activity">
    <reaction evidence="12">
        <text>UDP-N-acetyl-alpha-D-muramoyl-L-alanyl-D-glutamate + meso-2,6-diaminopimelate + ATP = UDP-N-acetyl-alpha-D-muramoyl-L-alanyl-gamma-D-glutamyl-meso-2,6-diaminopimelate + ADP + phosphate + H(+)</text>
        <dbReference type="Rhea" id="RHEA:23676"/>
        <dbReference type="ChEBI" id="CHEBI:15378"/>
        <dbReference type="ChEBI" id="CHEBI:30616"/>
        <dbReference type="ChEBI" id="CHEBI:43474"/>
        <dbReference type="ChEBI" id="CHEBI:57791"/>
        <dbReference type="ChEBI" id="CHEBI:83900"/>
        <dbReference type="ChEBI" id="CHEBI:83905"/>
        <dbReference type="ChEBI" id="CHEBI:456216"/>
        <dbReference type="EC" id="6.3.2.13"/>
    </reaction>
</comment>
<evidence type="ECO:0000313" key="17">
    <source>
        <dbReference type="EMBL" id="MBU5336934.1"/>
    </source>
</evidence>
<sequence length="484" mass="55232">MELLKILQSVEILAINGPLDIDIQDISYDSRTIKNNSMFICIKGYTVDGHDYIDDAIKRGAKAILVEKKVVYKKDITYIRVEDIKKSMAIIADNFFKNPSQKINLIGVTGTNGKTSTVSFIRQILEYDNKVGSIGTIEIYDGQKKITSKNTTPESLDIQRNLSKMINNGCKYCVMEVSSHALVLNRVDNIDYKIGVFTNLTQDHLDFHKNIDNYKNAKQKLFYKTSSFNIFNIDDKTGEEFFKNSLKTDIKTYTYGIEKEADFRASDIKLYHDRTEYTLNTNKESYRVSIPILGYFNVYNTLAAISTCILLGIDCEEIIKRVLNLKSVPGRLERVENEKHVNIIVDYAHTPDALLNLVESARLFTKGRIILIFGCGGDRDKTKRPIMGKIAQANADISIITSDNPRFENEIDIINDILKGIDKNISNYLVVKDREDAIKKAIEIYQKEDLIIIAGKGHEDYQIKGNKKYFFDDKKIAKEILDKI</sequence>
<dbReference type="Pfam" id="PF01225">
    <property type="entry name" value="Mur_ligase"/>
    <property type="match status" value="1"/>
</dbReference>
<keyword evidence="8 12" id="KW-0133">Cell shape</keyword>
<comment type="caution">
    <text evidence="17">The sequence shown here is derived from an EMBL/GenBank/DDBJ whole genome shotgun (WGS) entry which is preliminary data.</text>
</comment>
<comment type="caution">
    <text evidence="12">Lacks conserved residue(s) required for the propagation of feature annotation.</text>
</comment>
<keyword evidence="3 12" id="KW-0963">Cytoplasm</keyword>
<dbReference type="NCBIfam" id="NF001124">
    <property type="entry name" value="PRK00139.1-2"/>
    <property type="match status" value="1"/>
</dbReference>
<evidence type="ECO:0000256" key="6">
    <source>
        <dbReference type="ARBA" id="ARBA00022741"/>
    </source>
</evidence>
<dbReference type="PANTHER" id="PTHR23135:SF4">
    <property type="entry name" value="UDP-N-ACETYLMURAMOYL-L-ALANYL-D-GLUTAMATE--2,6-DIAMINOPIMELATE LIGASE MURE HOMOLOG, CHLOROPLASTIC"/>
    <property type="match status" value="1"/>
</dbReference>
<keyword evidence="12" id="KW-0460">Magnesium</keyword>
<keyword evidence="10 12" id="KW-0131">Cell cycle</keyword>
<dbReference type="Proteomes" id="UP001196301">
    <property type="component" value="Unassembled WGS sequence"/>
</dbReference>
<keyword evidence="7 12" id="KW-0067">ATP-binding</keyword>
<dbReference type="Pfam" id="PF02875">
    <property type="entry name" value="Mur_ligase_C"/>
    <property type="match status" value="1"/>
</dbReference>
<comment type="cofactor">
    <cofactor evidence="12">
        <name>Mg(2+)</name>
        <dbReference type="ChEBI" id="CHEBI:18420"/>
    </cofactor>
</comment>
<evidence type="ECO:0000256" key="11">
    <source>
        <dbReference type="ARBA" id="ARBA00023316"/>
    </source>
</evidence>
<feature type="binding site" evidence="12">
    <location>
        <position position="379"/>
    </location>
    <ligand>
        <name>meso-2,6-diaminopimelate</name>
        <dbReference type="ChEBI" id="CHEBI:57791"/>
    </ligand>
</feature>
<dbReference type="PROSITE" id="PS01011">
    <property type="entry name" value="FOLYLPOLYGLU_SYNT_1"/>
    <property type="match status" value="1"/>
</dbReference>
<dbReference type="InterPro" id="IPR000713">
    <property type="entry name" value="Mur_ligase_N"/>
</dbReference>
<feature type="domain" description="Mur ligase C-terminal" evidence="15">
    <location>
        <begin position="330"/>
        <end position="457"/>
    </location>
</feature>
<comment type="function">
    <text evidence="12">Catalyzes the addition of meso-diaminopimelic acid to the nucleotide precursor UDP-N-acetylmuramoyl-L-alanyl-D-glutamate (UMAG) in the biosynthesis of bacterial cell-wall peptidoglycan.</text>
</comment>
<feature type="binding site" evidence="12">
    <location>
        <position position="30"/>
    </location>
    <ligand>
        <name>UDP-N-acetyl-alpha-D-muramoyl-L-alanyl-D-glutamate</name>
        <dbReference type="ChEBI" id="CHEBI:83900"/>
    </ligand>
</feature>
<keyword evidence="5 12" id="KW-0132">Cell division</keyword>
<evidence type="ECO:0000259" key="14">
    <source>
        <dbReference type="Pfam" id="PF01225"/>
    </source>
</evidence>
<evidence type="ECO:0000256" key="10">
    <source>
        <dbReference type="ARBA" id="ARBA00023306"/>
    </source>
</evidence>
<accession>A0ABS6DYT0</accession>
<comment type="pathway">
    <text evidence="1 12 13">Cell wall biogenesis; peptidoglycan biosynthesis.</text>
</comment>
<keyword evidence="4 12" id="KW-0436">Ligase</keyword>
<keyword evidence="18" id="KW-1185">Reference proteome</keyword>
<evidence type="ECO:0000256" key="13">
    <source>
        <dbReference type="RuleBase" id="RU004135"/>
    </source>
</evidence>
<feature type="binding site" evidence="12">
    <location>
        <begin position="110"/>
        <end position="116"/>
    </location>
    <ligand>
        <name>ATP</name>
        <dbReference type="ChEBI" id="CHEBI:30616"/>
    </ligand>
</feature>
<feature type="binding site" evidence="12">
    <location>
        <position position="459"/>
    </location>
    <ligand>
        <name>meso-2,6-diaminopimelate</name>
        <dbReference type="ChEBI" id="CHEBI:57791"/>
    </ligand>
</feature>
<feature type="short sequence motif" description="Meso-diaminopimelate recognition motif" evidence="12">
    <location>
        <begin position="403"/>
        <end position="406"/>
    </location>
</feature>
<dbReference type="NCBIfam" id="NF001126">
    <property type="entry name" value="PRK00139.1-4"/>
    <property type="match status" value="1"/>
</dbReference>
<keyword evidence="9 12" id="KW-0573">Peptidoglycan synthesis</keyword>
<feature type="domain" description="Mur ligase central" evidence="16">
    <location>
        <begin position="108"/>
        <end position="307"/>
    </location>
</feature>
<dbReference type="InterPro" id="IPR018109">
    <property type="entry name" value="Folylpolyglutamate_synth_CS"/>
</dbReference>
<evidence type="ECO:0000256" key="12">
    <source>
        <dbReference type="HAMAP-Rule" id="MF_00208"/>
    </source>
</evidence>
<dbReference type="NCBIfam" id="TIGR01085">
    <property type="entry name" value="murE"/>
    <property type="match status" value="1"/>
</dbReference>
<feature type="binding site" evidence="12">
    <location>
        <position position="150"/>
    </location>
    <ligand>
        <name>UDP-N-acetyl-alpha-D-muramoyl-L-alanyl-D-glutamate</name>
        <dbReference type="ChEBI" id="CHEBI:83900"/>
    </ligand>
</feature>
<evidence type="ECO:0000256" key="1">
    <source>
        <dbReference type="ARBA" id="ARBA00004752"/>
    </source>
</evidence>
<name>A0ABS6DYT0_9FIRM</name>
<keyword evidence="11 12" id="KW-0961">Cell wall biogenesis/degradation</keyword>
<evidence type="ECO:0000256" key="7">
    <source>
        <dbReference type="ARBA" id="ARBA00022840"/>
    </source>
</evidence>
<dbReference type="HAMAP" id="MF_00208">
    <property type="entry name" value="MurE"/>
    <property type="match status" value="1"/>
</dbReference>
<feature type="binding site" evidence="12">
    <location>
        <begin position="151"/>
        <end position="152"/>
    </location>
    <ligand>
        <name>UDP-N-acetyl-alpha-D-muramoyl-L-alanyl-D-glutamate</name>
        <dbReference type="ChEBI" id="CHEBI:83900"/>
    </ligand>
</feature>
<keyword evidence="6 12" id="KW-0547">Nucleotide-binding</keyword>
<proteinExistence type="inferred from homology"/>
<evidence type="ECO:0000256" key="8">
    <source>
        <dbReference type="ARBA" id="ARBA00022960"/>
    </source>
</evidence>
<feature type="binding site" evidence="12">
    <location>
        <position position="178"/>
    </location>
    <ligand>
        <name>UDP-N-acetyl-alpha-D-muramoyl-L-alanyl-D-glutamate</name>
        <dbReference type="ChEBI" id="CHEBI:83900"/>
    </ligand>
</feature>
<dbReference type="GO" id="GO:0008765">
    <property type="term" value="F:UDP-N-acetylmuramoylalanyl-D-glutamate-2,6-diaminopimelate ligase activity"/>
    <property type="evidence" value="ECO:0007669"/>
    <property type="project" value="UniProtKB-EC"/>
</dbReference>
<dbReference type="EC" id="6.3.2.13" evidence="12"/>
<dbReference type="InterPro" id="IPR013221">
    <property type="entry name" value="Mur_ligase_cen"/>
</dbReference>
<comment type="similarity">
    <text evidence="2 12">Belongs to the MurCDEF family. MurE subfamily.</text>
</comment>
<reference evidence="17 18" key="1">
    <citation type="submission" date="2021-06" db="EMBL/GenBank/DDBJ databases">
        <authorList>
            <person name="Sun Q."/>
            <person name="Li D."/>
        </authorList>
    </citation>
    <scope>NUCLEOTIDE SEQUENCE [LARGE SCALE GENOMIC DNA]</scope>
    <source>
        <strain evidence="17 18">N19</strain>
    </source>
</reference>
<protein>
    <recommendedName>
        <fullName evidence="12">UDP-N-acetylmuramoyl-L-alanyl-D-glutamate--2,6-diaminopimelate ligase</fullName>
        <ecNumber evidence="12">6.3.2.13</ecNumber>
    </recommendedName>
    <alternativeName>
        <fullName evidence="12">Meso-A2pm-adding enzyme</fullName>
    </alternativeName>
    <alternativeName>
        <fullName evidence="12">Meso-diaminopimelate-adding enzyme</fullName>
    </alternativeName>
    <alternativeName>
        <fullName evidence="12">UDP-MurNAc-L-Ala-D-Glu:meso-diaminopimelate ligase</fullName>
    </alternativeName>
    <alternativeName>
        <fullName evidence="12">UDP-MurNAc-tripeptide synthetase</fullName>
    </alternativeName>
    <alternativeName>
        <fullName evidence="12">UDP-N-acetylmuramyl-tripeptide synthetase</fullName>
    </alternativeName>
</protein>
<evidence type="ECO:0000256" key="5">
    <source>
        <dbReference type="ARBA" id="ARBA00022618"/>
    </source>
</evidence>
<dbReference type="InterPro" id="IPR005761">
    <property type="entry name" value="UDP-N-AcMur-Glu-dNH2Pim_ligase"/>
</dbReference>
<feature type="domain" description="Mur ligase N-terminal catalytic" evidence="14">
    <location>
        <begin position="23"/>
        <end position="94"/>
    </location>
</feature>
<evidence type="ECO:0000313" key="18">
    <source>
        <dbReference type="Proteomes" id="UP001196301"/>
    </source>
</evidence>
<dbReference type="PANTHER" id="PTHR23135">
    <property type="entry name" value="MUR LIGASE FAMILY MEMBER"/>
    <property type="match status" value="1"/>
</dbReference>
<dbReference type="RefSeq" id="WP_216570958.1">
    <property type="nucleotide sequence ID" value="NZ_JAHLOQ010000033.1"/>
</dbReference>
<gene>
    <name evidence="12" type="primary">murE</name>
    <name evidence="17" type="ORF">KQI20_10830</name>
</gene>
<organism evidence="17 18">
    <name type="scientific">Intestinibacter bartlettii</name>
    <dbReference type="NCBI Taxonomy" id="261299"/>
    <lineage>
        <taxon>Bacteria</taxon>
        <taxon>Bacillati</taxon>
        <taxon>Bacillota</taxon>
        <taxon>Clostridia</taxon>
        <taxon>Peptostreptococcales</taxon>
        <taxon>Peptostreptococcaceae</taxon>
        <taxon>Intestinibacter</taxon>
    </lineage>
</organism>
<comment type="PTM">
    <text evidence="12">Carboxylation is probably crucial for Mg(2+) binding and, consequently, for the gamma-phosphate positioning of ATP.</text>
</comment>
<evidence type="ECO:0000256" key="4">
    <source>
        <dbReference type="ARBA" id="ARBA00022598"/>
    </source>
</evidence>
<comment type="subcellular location">
    <subcellularLocation>
        <location evidence="12 13">Cytoplasm</location>
    </subcellularLocation>
</comment>
<dbReference type="InterPro" id="IPR004101">
    <property type="entry name" value="Mur_ligase_C"/>
</dbReference>
<evidence type="ECO:0000259" key="15">
    <source>
        <dbReference type="Pfam" id="PF02875"/>
    </source>
</evidence>
<feature type="modified residue" description="N6-carboxylysine" evidence="12">
    <location>
        <position position="218"/>
    </location>
</feature>
<evidence type="ECO:0000256" key="2">
    <source>
        <dbReference type="ARBA" id="ARBA00005898"/>
    </source>
</evidence>
<evidence type="ECO:0000259" key="16">
    <source>
        <dbReference type="Pfam" id="PF08245"/>
    </source>
</evidence>